<keyword evidence="1" id="KW-0812">Transmembrane</keyword>
<name>A0AAE6ISB5_TREPH</name>
<keyword evidence="1" id="KW-0472">Membrane</keyword>
<dbReference type="EMBL" id="CP042817">
    <property type="protein sequence ID" value="QEJ96956.1"/>
    <property type="molecule type" value="Genomic_DNA"/>
</dbReference>
<evidence type="ECO:0000313" key="2">
    <source>
        <dbReference type="EMBL" id="QEJ96956.1"/>
    </source>
</evidence>
<evidence type="ECO:0000256" key="1">
    <source>
        <dbReference type="SAM" id="Phobius"/>
    </source>
</evidence>
<gene>
    <name evidence="2" type="ORF">FUT82_02470</name>
</gene>
<feature type="transmembrane region" description="Helical" evidence="1">
    <location>
        <begin position="15"/>
        <end position="31"/>
    </location>
</feature>
<keyword evidence="1" id="KW-1133">Transmembrane helix</keyword>
<feature type="transmembrane region" description="Helical" evidence="1">
    <location>
        <begin position="65"/>
        <end position="83"/>
    </location>
</feature>
<evidence type="ECO:0000313" key="3">
    <source>
        <dbReference type="Proteomes" id="UP000323594"/>
    </source>
</evidence>
<reference evidence="2 3" key="1">
    <citation type="submission" date="2019-08" db="EMBL/GenBank/DDBJ databases">
        <authorList>
            <person name="Kuhnert P."/>
        </authorList>
    </citation>
    <scope>NUCLEOTIDE SEQUENCE [LARGE SCALE GENOMIC DNA]</scope>
    <source>
        <strain evidence="2 3">B36.5</strain>
    </source>
</reference>
<feature type="transmembrane region" description="Helical" evidence="1">
    <location>
        <begin position="89"/>
        <end position="107"/>
    </location>
</feature>
<proteinExistence type="predicted"/>
<dbReference type="Proteomes" id="UP000323594">
    <property type="component" value="Chromosome"/>
</dbReference>
<protein>
    <submittedName>
        <fullName evidence="2">Uncharacterized protein</fullName>
    </submittedName>
</protein>
<sequence>MNNNDIGGFEMKTKILFIVIVGLVLFGVLFMNYGQTVSIDCIGAAIVLTGGGLAVYDSVKAKRKAALIPLAVGLITLIITGFIQFNGVIVVAAFGFIALGIYLYLRFHNQKKN</sequence>
<organism evidence="2 3">
    <name type="scientific">Treponema phagedenis</name>
    <dbReference type="NCBI Taxonomy" id="162"/>
    <lineage>
        <taxon>Bacteria</taxon>
        <taxon>Pseudomonadati</taxon>
        <taxon>Spirochaetota</taxon>
        <taxon>Spirochaetia</taxon>
        <taxon>Spirochaetales</taxon>
        <taxon>Treponemataceae</taxon>
        <taxon>Treponema</taxon>
    </lineage>
</organism>
<dbReference type="AlphaFoldDB" id="A0AAE6ISB5"/>
<accession>A0AAE6ISB5</accession>